<dbReference type="EMBL" id="VBOY01000050">
    <property type="protein sequence ID" value="TMQ67012.1"/>
    <property type="molecule type" value="Genomic_DNA"/>
</dbReference>
<gene>
    <name evidence="8" type="ORF">E6K78_05755</name>
</gene>
<evidence type="ECO:0000256" key="5">
    <source>
        <dbReference type="ARBA" id="ARBA00022777"/>
    </source>
</evidence>
<dbReference type="GO" id="GO:0004674">
    <property type="term" value="F:protein serine/threonine kinase activity"/>
    <property type="evidence" value="ECO:0007669"/>
    <property type="project" value="UniProtKB-KW"/>
</dbReference>
<name>A0A538TTQ1_UNCEI</name>
<keyword evidence="4" id="KW-0547">Nucleotide-binding</keyword>
<dbReference type="InterPro" id="IPR008271">
    <property type="entry name" value="Ser/Thr_kinase_AS"/>
</dbReference>
<evidence type="ECO:0000256" key="3">
    <source>
        <dbReference type="ARBA" id="ARBA00022679"/>
    </source>
</evidence>
<dbReference type="NCBIfam" id="NF047558">
    <property type="entry name" value="TPR_END_plus"/>
    <property type="match status" value="1"/>
</dbReference>
<dbReference type="Gene3D" id="1.25.40.10">
    <property type="entry name" value="Tetratricopeptide repeat domain"/>
    <property type="match status" value="2"/>
</dbReference>
<proteinExistence type="predicted"/>
<dbReference type="AlphaFoldDB" id="A0A538TTQ1"/>
<comment type="caution">
    <text evidence="8">The sequence shown here is derived from an EMBL/GenBank/DDBJ whole genome shotgun (WGS) entry which is preliminary data.</text>
</comment>
<dbReference type="Pfam" id="PF00069">
    <property type="entry name" value="Pkinase"/>
    <property type="match status" value="1"/>
</dbReference>
<reference evidence="8 9" key="1">
    <citation type="journal article" date="2019" name="Nat. Microbiol.">
        <title>Mediterranean grassland soil C-N compound turnover is dependent on rainfall and depth, and is mediated by genomically divergent microorganisms.</title>
        <authorList>
            <person name="Diamond S."/>
            <person name="Andeer P.F."/>
            <person name="Li Z."/>
            <person name="Crits-Christoph A."/>
            <person name="Burstein D."/>
            <person name="Anantharaman K."/>
            <person name="Lane K.R."/>
            <person name="Thomas B.C."/>
            <person name="Pan C."/>
            <person name="Northen T.R."/>
            <person name="Banfield J.F."/>
        </authorList>
    </citation>
    <scope>NUCLEOTIDE SEQUENCE [LARGE SCALE GENOMIC DNA]</scope>
    <source>
        <strain evidence="8">WS_8</strain>
    </source>
</reference>
<dbReference type="InterPro" id="IPR011990">
    <property type="entry name" value="TPR-like_helical_dom_sf"/>
</dbReference>
<dbReference type="SUPFAM" id="SSF56112">
    <property type="entry name" value="Protein kinase-like (PK-like)"/>
    <property type="match status" value="1"/>
</dbReference>
<evidence type="ECO:0000313" key="8">
    <source>
        <dbReference type="EMBL" id="TMQ67012.1"/>
    </source>
</evidence>
<dbReference type="Gene3D" id="3.40.50.10070">
    <property type="entry name" value="TolB, N-terminal domain"/>
    <property type="match status" value="1"/>
</dbReference>
<feature type="domain" description="Protein kinase" evidence="7">
    <location>
        <begin position="1"/>
        <end position="263"/>
    </location>
</feature>
<dbReference type="Gene3D" id="3.30.200.20">
    <property type="entry name" value="Phosphorylase Kinase, domain 1"/>
    <property type="match status" value="1"/>
</dbReference>
<keyword evidence="2" id="KW-0723">Serine/threonine-protein kinase</keyword>
<protein>
    <recommendedName>
        <fullName evidence="1">non-specific serine/threonine protein kinase</fullName>
        <ecNumber evidence="1">2.7.11.1</ecNumber>
    </recommendedName>
</protein>
<dbReference type="FunFam" id="1.10.510.10:FF:000021">
    <property type="entry name" value="Serine/threonine protein kinase"/>
    <property type="match status" value="1"/>
</dbReference>
<dbReference type="SUPFAM" id="SSF48452">
    <property type="entry name" value="TPR-like"/>
    <property type="match status" value="2"/>
</dbReference>
<dbReference type="InterPro" id="IPR000719">
    <property type="entry name" value="Prot_kinase_dom"/>
</dbReference>
<organism evidence="8 9">
    <name type="scientific">Eiseniibacteriota bacterium</name>
    <dbReference type="NCBI Taxonomy" id="2212470"/>
    <lineage>
        <taxon>Bacteria</taxon>
        <taxon>Candidatus Eiseniibacteriota</taxon>
    </lineage>
</organism>
<dbReference type="SMART" id="SM00220">
    <property type="entry name" value="S_TKc"/>
    <property type="match status" value="1"/>
</dbReference>
<dbReference type="Pfam" id="PF14559">
    <property type="entry name" value="TPR_19"/>
    <property type="match status" value="1"/>
</dbReference>
<evidence type="ECO:0000256" key="4">
    <source>
        <dbReference type="ARBA" id="ARBA00022741"/>
    </source>
</evidence>
<evidence type="ECO:0000313" key="9">
    <source>
        <dbReference type="Proteomes" id="UP000316609"/>
    </source>
</evidence>
<sequence length="719" mass="79822">MGVVYEAEDTSLGRRVALKFLPAALAQDAQSLERFQREARAASALNHPNICTVFAIEQHEGGNFIVMELLEGQTLAQRIGAGTLDVPLLLELGIQIADALESAHAKGIVHRDIKPANLFVNARGQVKILDFGLAKVDGLRRQTGPMVSELETMAVRNALTMPGTAMGTASYMSPEQARGQLTDARSDLFSLGSVLYEMATGARPFEGETTAVVYEAILNRDPVPALQRNATLPAELARIIDKALEKDRNLRYQSATDLKTDLIRLKRDLDSGRKRAAEGGDSRAGTKPAERSVAVLYFENLSGVKEDEYLRDGITEDIITELSKIKGLNIFSRPTVLAFRDRAVTPAQIGQQLTATHVLAGSLRRAGSRLRINAQLVDTHTDFPLWSERYDREMKDVFEVQDEIARKIAEALRVTLSPQEQEALAAKPTDNLQAYDLYLRGKSYARRLTRQDLEFALQMFENAVAMDPRFALAHAAIAKVCAEYHYNFQRDATWIGRAMAASQRAVALQPELPEVQIANAWVLYAGNQYDEAVNRARQAIERKRDCDGAYYLLCRAMFASGRYQEVADIAEAALEASGDDYNVFVPITNSLGALGKQEMLNNMRQRRIAALENHLKPVPEDARARVLLAGDYMDLGRSEDAVREAGLAMALRPNEATVLYNLSCVYCKMNKKTEALDALKKAWNAGFREADWARRDPDLDLLHGDPEFDRMYPEAQAKG</sequence>
<evidence type="ECO:0000256" key="1">
    <source>
        <dbReference type="ARBA" id="ARBA00012513"/>
    </source>
</evidence>
<dbReference type="Gene3D" id="1.10.510.10">
    <property type="entry name" value="Transferase(Phosphotransferase) domain 1"/>
    <property type="match status" value="1"/>
</dbReference>
<evidence type="ECO:0000256" key="2">
    <source>
        <dbReference type="ARBA" id="ARBA00022527"/>
    </source>
</evidence>
<dbReference type="PANTHER" id="PTHR43289">
    <property type="entry name" value="MITOGEN-ACTIVATED PROTEIN KINASE KINASE KINASE 20-RELATED"/>
    <property type="match status" value="1"/>
</dbReference>
<keyword evidence="6" id="KW-0067">ATP-binding</keyword>
<keyword evidence="5" id="KW-0418">Kinase</keyword>
<dbReference type="Proteomes" id="UP000316609">
    <property type="component" value="Unassembled WGS sequence"/>
</dbReference>
<evidence type="ECO:0000256" key="6">
    <source>
        <dbReference type="ARBA" id="ARBA00022840"/>
    </source>
</evidence>
<dbReference type="CDD" id="cd14014">
    <property type="entry name" value="STKc_PknB_like"/>
    <property type="match status" value="1"/>
</dbReference>
<dbReference type="PROSITE" id="PS50011">
    <property type="entry name" value="PROTEIN_KINASE_DOM"/>
    <property type="match status" value="1"/>
</dbReference>
<keyword evidence="3" id="KW-0808">Transferase</keyword>
<evidence type="ECO:0000259" key="7">
    <source>
        <dbReference type="PROSITE" id="PS50011"/>
    </source>
</evidence>
<dbReference type="EC" id="2.7.11.1" evidence="1"/>
<dbReference type="PROSITE" id="PS00108">
    <property type="entry name" value="PROTEIN_KINASE_ST"/>
    <property type="match status" value="1"/>
</dbReference>
<dbReference type="PANTHER" id="PTHR43289:SF6">
    <property type="entry name" value="SERINE_THREONINE-PROTEIN KINASE NEKL-3"/>
    <property type="match status" value="1"/>
</dbReference>
<dbReference type="InterPro" id="IPR011009">
    <property type="entry name" value="Kinase-like_dom_sf"/>
</dbReference>
<dbReference type="GO" id="GO:0005524">
    <property type="term" value="F:ATP binding"/>
    <property type="evidence" value="ECO:0007669"/>
    <property type="project" value="UniProtKB-KW"/>
</dbReference>
<accession>A0A538TTQ1</accession>